<evidence type="ECO:0000313" key="3">
    <source>
        <dbReference type="Proteomes" id="UP000002630"/>
    </source>
</evidence>
<evidence type="ECO:0000313" key="2">
    <source>
        <dbReference type="EMBL" id="CBJ34269.1"/>
    </source>
</evidence>
<evidence type="ECO:0000256" key="1">
    <source>
        <dbReference type="SAM" id="MobiDB-lite"/>
    </source>
</evidence>
<accession>D7FP03</accession>
<dbReference type="EMBL" id="FN649760">
    <property type="protein sequence ID" value="CBJ34269.1"/>
    <property type="molecule type" value="Genomic_DNA"/>
</dbReference>
<feature type="region of interest" description="Disordered" evidence="1">
    <location>
        <begin position="86"/>
        <end position="145"/>
    </location>
</feature>
<dbReference type="OrthoDB" id="341486at2759"/>
<name>D7FP03_ECTSI</name>
<proteinExistence type="predicted"/>
<sequence length="145" mass="15551">MRECEEQRQYPRSAALAVFHGDLRAAVSALRRAHDVTNRELQAASDVAALMPPAGPAAAASHTQVADARRSMCVLLDMMSMCIAGFNPPAARQGKGGGAGQRQQQQLHGDGAGCGEEEEEEEEEGQPLWRDKLKELLDSKNAPAT</sequence>
<keyword evidence="3" id="KW-1185">Reference proteome</keyword>
<dbReference type="Proteomes" id="UP000002630">
    <property type="component" value="Unassembled WGS sequence"/>
</dbReference>
<dbReference type="AlphaFoldDB" id="D7FP03"/>
<reference evidence="2 3" key="1">
    <citation type="journal article" date="2010" name="Nature">
        <title>The Ectocarpus genome and the independent evolution of multicellularity in brown algae.</title>
        <authorList>
            <person name="Cock J.M."/>
            <person name="Sterck L."/>
            <person name="Rouze P."/>
            <person name="Scornet D."/>
            <person name="Allen A.E."/>
            <person name="Amoutzias G."/>
            <person name="Anthouard V."/>
            <person name="Artiguenave F."/>
            <person name="Aury J.M."/>
            <person name="Badger J.H."/>
            <person name="Beszteri B."/>
            <person name="Billiau K."/>
            <person name="Bonnet E."/>
            <person name="Bothwell J.H."/>
            <person name="Bowler C."/>
            <person name="Boyen C."/>
            <person name="Brownlee C."/>
            <person name="Carrano C.J."/>
            <person name="Charrier B."/>
            <person name="Cho G.Y."/>
            <person name="Coelho S.M."/>
            <person name="Collen J."/>
            <person name="Corre E."/>
            <person name="Da Silva C."/>
            <person name="Delage L."/>
            <person name="Delaroque N."/>
            <person name="Dittami S.M."/>
            <person name="Doulbeau S."/>
            <person name="Elias M."/>
            <person name="Farnham G."/>
            <person name="Gachon C.M."/>
            <person name="Gschloessl B."/>
            <person name="Heesch S."/>
            <person name="Jabbari K."/>
            <person name="Jubin C."/>
            <person name="Kawai H."/>
            <person name="Kimura K."/>
            <person name="Kloareg B."/>
            <person name="Kupper F.C."/>
            <person name="Lang D."/>
            <person name="Le Bail A."/>
            <person name="Leblanc C."/>
            <person name="Lerouge P."/>
            <person name="Lohr M."/>
            <person name="Lopez P.J."/>
            <person name="Martens C."/>
            <person name="Maumus F."/>
            <person name="Michel G."/>
            <person name="Miranda-Saavedra D."/>
            <person name="Morales J."/>
            <person name="Moreau H."/>
            <person name="Motomura T."/>
            <person name="Nagasato C."/>
            <person name="Napoli C.A."/>
            <person name="Nelson D.R."/>
            <person name="Nyvall-Collen P."/>
            <person name="Peters A.F."/>
            <person name="Pommier C."/>
            <person name="Potin P."/>
            <person name="Poulain J."/>
            <person name="Quesneville H."/>
            <person name="Read B."/>
            <person name="Rensing S.A."/>
            <person name="Ritter A."/>
            <person name="Rousvoal S."/>
            <person name="Samanta M."/>
            <person name="Samson G."/>
            <person name="Schroeder D.C."/>
            <person name="Segurens B."/>
            <person name="Strittmatter M."/>
            <person name="Tonon T."/>
            <person name="Tregear J.W."/>
            <person name="Valentin K."/>
            <person name="von Dassow P."/>
            <person name="Yamagishi T."/>
            <person name="Van de Peer Y."/>
            <person name="Wincker P."/>
        </authorList>
    </citation>
    <scope>NUCLEOTIDE SEQUENCE [LARGE SCALE GENOMIC DNA]</scope>
    <source>
        <strain evidence="3">Ec32 / CCAP1310/4</strain>
    </source>
</reference>
<feature type="compositionally biased region" description="Acidic residues" evidence="1">
    <location>
        <begin position="115"/>
        <end position="125"/>
    </location>
</feature>
<dbReference type="InParanoid" id="D7FP03"/>
<protein>
    <submittedName>
        <fullName evidence="2">Uncharacterized protein</fullName>
    </submittedName>
</protein>
<feature type="compositionally biased region" description="Basic and acidic residues" evidence="1">
    <location>
        <begin position="129"/>
        <end position="138"/>
    </location>
</feature>
<gene>
    <name evidence="2" type="ORF">Esi_1834_0001</name>
</gene>
<organism evidence="2 3">
    <name type="scientific">Ectocarpus siliculosus</name>
    <name type="common">Brown alga</name>
    <name type="synonym">Conferva siliculosa</name>
    <dbReference type="NCBI Taxonomy" id="2880"/>
    <lineage>
        <taxon>Eukaryota</taxon>
        <taxon>Sar</taxon>
        <taxon>Stramenopiles</taxon>
        <taxon>Ochrophyta</taxon>
        <taxon>PX clade</taxon>
        <taxon>Phaeophyceae</taxon>
        <taxon>Ectocarpales</taxon>
        <taxon>Ectocarpaceae</taxon>
        <taxon>Ectocarpus</taxon>
    </lineage>
</organism>